<accession>A0A382HPU0</accession>
<dbReference type="PANTHER" id="PTHR43350:SF19">
    <property type="entry name" value="D-GULOSIDE 3-DEHYDROGENASE"/>
    <property type="match status" value="1"/>
</dbReference>
<dbReference type="Gene3D" id="3.40.50.720">
    <property type="entry name" value="NAD(P)-binding Rossmann-like Domain"/>
    <property type="match status" value="1"/>
</dbReference>
<dbReference type="GO" id="GO:0016491">
    <property type="term" value="F:oxidoreductase activity"/>
    <property type="evidence" value="ECO:0007669"/>
    <property type="project" value="UniProtKB-KW"/>
</dbReference>
<evidence type="ECO:0000259" key="6">
    <source>
        <dbReference type="Pfam" id="PF00107"/>
    </source>
</evidence>
<dbReference type="GO" id="GO:0046872">
    <property type="term" value="F:metal ion binding"/>
    <property type="evidence" value="ECO:0007669"/>
    <property type="project" value="UniProtKB-KW"/>
</dbReference>
<dbReference type="InterPro" id="IPR013149">
    <property type="entry name" value="ADH-like_C"/>
</dbReference>
<dbReference type="PANTHER" id="PTHR43350">
    <property type="entry name" value="NAD-DEPENDENT ALCOHOL DEHYDROGENASE"/>
    <property type="match status" value="1"/>
</dbReference>
<dbReference type="SUPFAM" id="SSF51735">
    <property type="entry name" value="NAD(P)-binding Rossmann-fold domains"/>
    <property type="match status" value="1"/>
</dbReference>
<evidence type="ECO:0000256" key="2">
    <source>
        <dbReference type="ARBA" id="ARBA00008072"/>
    </source>
</evidence>
<evidence type="ECO:0000256" key="5">
    <source>
        <dbReference type="ARBA" id="ARBA00023002"/>
    </source>
</evidence>
<dbReference type="SUPFAM" id="SSF50129">
    <property type="entry name" value="GroES-like"/>
    <property type="match status" value="1"/>
</dbReference>
<dbReference type="InterPro" id="IPR036291">
    <property type="entry name" value="NAD(P)-bd_dom_sf"/>
</dbReference>
<organism evidence="7">
    <name type="scientific">marine metagenome</name>
    <dbReference type="NCBI Taxonomy" id="408172"/>
    <lineage>
        <taxon>unclassified sequences</taxon>
        <taxon>metagenomes</taxon>
        <taxon>ecological metagenomes</taxon>
    </lineage>
</organism>
<sequence length="336" mass="36422">MKAKRLVFPEKLQVEIEEFNLPDDLGPEEILVKNLWGLISPGTELAMFTETHVGFPIPDFGYAKFPFRPGYATVSSVMKVGAKINELQNGDLLFTRVGHASHAILSAADQWHLTPDGMPIEHVPFTALAQIALSSVRLSNIRLGHTVAIFGQGLIGNLAAQLMKTAGARKVIGIDPILQRLKISTQCGIDLQINPVEANVTESIDQITSGKGCQIVVEATGVPEVASQALQVASQMGQVILLGSPRGSAEIDLYFGLHRKGVSLIGAHASRQAATTQYGDADPYEIMLEFIASERLKVNPLLTHKLPASQAKQGYKRLLNSKSNYLGVLLDLQAWK</sequence>
<dbReference type="InterPro" id="IPR011032">
    <property type="entry name" value="GroES-like_sf"/>
</dbReference>
<evidence type="ECO:0000256" key="4">
    <source>
        <dbReference type="ARBA" id="ARBA00022833"/>
    </source>
</evidence>
<evidence type="ECO:0000256" key="1">
    <source>
        <dbReference type="ARBA" id="ARBA00001947"/>
    </source>
</evidence>
<dbReference type="AlphaFoldDB" id="A0A382HPU0"/>
<reference evidence="7" key="1">
    <citation type="submission" date="2018-05" db="EMBL/GenBank/DDBJ databases">
        <authorList>
            <person name="Lanie J.A."/>
            <person name="Ng W.-L."/>
            <person name="Kazmierczak K.M."/>
            <person name="Andrzejewski T.M."/>
            <person name="Davidsen T.M."/>
            <person name="Wayne K.J."/>
            <person name="Tettelin H."/>
            <person name="Glass J.I."/>
            <person name="Rusch D."/>
            <person name="Podicherti R."/>
            <person name="Tsui H.-C.T."/>
            <person name="Winkler M.E."/>
        </authorList>
    </citation>
    <scope>NUCLEOTIDE SEQUENCE</scope>
</reference>
<dbReference type="EMBL" id="UINC01062452">
    <property type="protein sequence ID" value="SVB89085.1"/>
    <property type="molecule type" value="Genomic_DNA"/>
</dbReference>
<name>A0A382HPU0_9ZZZZ</name>
<keyword evidence="4" id="KW-0862">Zinc</keyword>
<evidence type="ECO:0000256" key="3">
    <source>
        <dbReference type="ARBA" id="ARBA00022723"/>
    </source>
</evidence>
<proteinExistence type="inferred from homology"/>
<dbReference type="Pfam" id="PF00107">
    <property type="entry name" value="ADH_zinc_N"/>
    <property type="match status" value="1"/>
</dbReference>
<comment type="similarity">
    <text evidence="2">Belongs to the zinc-containing alcohol dehydrogenase family.</text>
</comment>
<comment type="cofactor">
    <cofactor evidence="1">
        <name>Zn(2+)</name>
        <dbReference type="ChEBI" id="CHEBI:29105"/>
    </cofactor>
</comment>
<feature type="domain" description="Alcohol dehydrogenase-like C-terminal" evidence="6">
    <location>
        <begin position="155"/>
        <end position="273"/>
    </location>
</feature>
<evidence type="ECO:0000313" key="7">
    <source>
        <dbReference type="EMBL" id="SVB89085.1"/>
    </source>
</evidence>
<protein>
    <recommendedName>
        <fullName evidence="6">Alcohol dehydrogenase-like C-terminal domain-containing protein</fullName>
    </recommendedName>
</protein>
<keyword evidence="5" id="KW-0560">Oxidoreductase</keyword>
<dbReference type="CDD" id="cd08255">
    <property type="entry name" value="2-desacetyl-2-hydroxyethyl_bacteriochlorophyllide_like"/>
    <property type="match status" value="1"/>
</dbReference>
<dbReference type="Gene3D" id="3.90.180.10">
    <property type="entry name" value="Medium-chain alcohol dehydrogenases, catalytic domain"/>
    <property type="match status" value="2"/>
</dbReference>
<keyword evidence="3" id="KW-0479">Metal-binding</keyword>
<gene>
    <name evidence="7" type="ORF">METZ01_LOCUS241939</name>
</gene>